<evidence type="ECO:0000256" key="3">
    <source>
        <dbReference type="ARBA" id="ARBA00023125"/>
    </source>
</evidence>
<name>A0A5C5GDY6_9RHOB</name>
<proteinExistence type="predicted"/>
<dbReference type="InterPro" id="IPR000843">
    <property type="entry name" value="HTH_LacI"/>
</dbReference>
<dbReference type="PANTHER" id="PTHR30146:SF148">
    <property type="entry name" value="HTH-TYPE TRANSCRIPTIONAL REPRESSOR PURR-RELATED"/>
    <property type="match status" value="1"/>
</dbReference>
<feature type="domain" description="HTH lacI-type" evidence="6">
    <location>
        <begin position="173"/>
        <end position="232"/>
    </location>
</feature>
<dbReference type="EMBL" id="VFFF01000001">
    <property type="protein sequence ID" value="TNY32995.1"/>
    <property type="molecule type" value="Genomic_DNA"/>
</dbReference>
<organism evidence="7 8">
    <name type="scientific">Pelagovum pacificum</name>
    <dbReference type="NCBI Taxonomy" id="2588711"/>
    <lineage>
        <taxon>Bacteria</taxon>
        <taxon>Pseudomonadati</taxon>
        <taxon>Pseudomonadota</taxon>
        <taxon>Alphaproteobacteria</taxon>
        <taxon>Rhodobacterales</taxon>
        <taxon>Paracoccaceae</taxon>
        <taxon>Pelagovum</taxon>
    </lineage>
</organism>
<evidence type="ECO:0000256" key="4">
    <source>
        <dbReference type="ARBA" id="ARBA00023163"/>
    </source>
</evidence>
<dbReference type="SUPFAM" id="SSF47413">
    <property type="entry name" value="lambda repressor-like DNA-binding domains"/>
    <property type="match status" value="1"/>
</dbReference>
<keyword evidence="3 7" id="KW-0238">DNA-binding</keyword>
<feature type="region of interest" description="Disordered" evidence="5">
    <location>
        <begin position="37"/>
        <end position="88"/>
    </location>
</feature>
<evidence type="ECO:0000313" key="7">
    <source>
        <dbReference type="EMBL" id="TNY32995.1"/>
    </source>
</evidence>
<keyword evidence="1" id="KW-0678">Repressor</keyword>
<dbReference type="PANTHER" id="PTHR30146">
    <property type="entry name" value="LACI-RELATED TRANSCRIPTIONAL REPRESSOR"/>
    <property type="match status" value="1"/>
</dbReference>
<keyword evidence="4" id="KW-0804">Transcription</keyword>
<gene>
    <name evidence="7" type="ORF">FHY64_06885</name>
</gene>
<accession>A0A5C5GDY6</accession>
<evidence type="ECO:0000256" key="1">
    <source>
        <dbReference type="ARBA" id="ARBA00022491"/>
    </source>
</evidence>
<dbReference type="OrthoDB" id="60111at2"/>
<keyword evidence="2" id="KW-0805">Transcription regulation</keyword>
<keyword evidence="8" id="KW-1185">Reference proteome</keyword>
<dbReference type="SMART" id="SM00354">
    <property type="entry name" value="HTH_LACI"/>
    <property type="match status" value="1"/>
</dbReference>
<dbReference type="GO" id="GO:0003700">
    <property type="term" value="F:DNA-binding transcription factor activity"/>
    <property type="evidence" value="ECO:0007669"/>
    <property type="project" value="TreeGrafter"/>
</dbReference>
<evidence type="ECO:0000259" key="6">
    <source>
        <dbReference type="PROSITE" id="PS50932"/>
    </source>
</evidence>
<dbReference type="Pfam" id="PF00356">
    <property type="entry name" value="LacI"/>
    <property type="match status" value="1"/>
</dbReference>
<protein>
    <submittedName>
        <fullName evidence="7">LacI family DNA-binding transcriptional regulator</fullName>
    </submittedName>
</protein>
<reference evidence="7 8" key="1">
    <citation type="submission" date="2019-06" db="EMBL/GenBank/DDBJ databases">
        <title>Genome of new Rhodobacteraceae sp. SM1903.</title>
        <authorList>
            <person name="Ren X."/>
        </authorList>
    </citation>
    <scope>NUCLEOTIDE SEQUENCE [LARGE SCALE GENOMIC DNA]</scope>
    <source>
        <strain evidence="7 8">SM1903</strain>
    </source>
</reference>
<comment type="caution">
    <text evidence="7">The sequence shown here is derived from an EMBL/GenBank/DDBJ whole genome shotgun (WGS) entry which is preliminary data.</text>
</comment>
<evidence type="ECO:0000256" key="5">
    <source>
        <dbReference type="SAM" id="MobiDB-lite"/>
    </source>
</evidence>
<dbReference type="Gene3D" id="1.10.260.40">
    <property type="entry name" value="lambda repressor-like DNA-binding domains"/>
    <property type="match status" value="1"/>
</dbReference>
<sequence length="515" mass="55600">MTASEVGIDITSGASSLRKASCSDCIMSAGFITECSTSAPSSDQSDSSSGASGEKWSHQVIGPDPWAKAGRPEATMPAAASPDRKPRRSGRRIVELRMLFSSLSSLAGSGYLLLQVNRQLRWRSSFRPRSLLKLEISLVWPTVLALGQFFLYHRAGITDGPMQSGRKTRDKKPTMAEVAAAAGVSQTTVSLVLNNTGGVRVSEETRDKVRSAAQELGYFVWQRNNVGSGSIRCIGLLVDDIESNPLSLTAIDMARKRAWANDCVLNVLPFNSNRKLEKAAIDLLLSLRLVGVIYQSFYTRKVELPKALRTQPIVLVNCYSADQNVPYVVPGHRAGAYVAVEKLIAAGHRRIGCITGAMEKEASGDRLQGYLSALRDAGLPHDPTMVRVGDWNMGLAERETVALMQEDNPPTAIFCASDRMAIGCYEALKGMGYKVPQDVSVVGFDGDPVGQHLTPPLSSVHVPHGAMGASAVDYLIARANHTDYALRNELPCDFIERESIAPVAAGRLQKVARGG</sequence>
<dbReference type="InterPro" id="IPR028082">
    <property type="entry name" value="Peripla_BP_I"/>
</dbReference>
<dbReference type="CDD" id="cd01392">
    <property type="entry name" value="HTH_LacI"/>
    <property type="match status" value="1"/>
</dbReference>
<dbReference type="CDD" id="cd06288">
    <property type="entry name" value="PBP1_sucrose_transcription_regulator"/>
    <property type="match status" value="1"/>
</dbReference>
<evidence type="ECO:0000313" key="8">
    <source>
        <dbReference type="Proteomes" id="UP000314011"/>
    </source>
</evidence>
<dbReference type="AlphaFoldDB" id="A0A5C5GDY6"/>
<feature type="compositionally biased region" description="Low complexity" evidence="5">
    <location>
        <begin position="37"/>
        <end position="53"/>
    </location>
</feature>
<dbReference type="PROSITE" id="PS50932">
    <property type="entry name" value="HTH_LACI_2"/>
    <property type="match status" value="1"/>
</dbReference>
<dbReference type="SUPFAM" id="SSF53822">
    <property type="entry name" value="Periplasmic binding protein-like I"/>
    <property type="match status" value="1"/>
</dbReference>
<dbReference type="Gene3D" id="3.40.50.2300">
    <property type="match status" value="2"/>
</dbReference>
<dbReference type="PROSITE" id="PS00356">
    <property type="entry name" value="HTH_LACI_1"/>
    <property type="match status" value="1"/>
</dbReference>
<dbReference type="Pfam" id="PF13377">
    <property type="entry name" value="Peripla_BP_3"/>
    <property type="match status" value="1"/>
</dbReference>
<dbReference type="GO" id="GO:0000976">
    <property type="term" value="F:transcription cis-regulatory region binding"/>
    <property type="evidence" value="ECO:0007669"/>
    <property type="project" value="TreeGrafter"/>
</dbReference>
<evidence type="ECO:0000256" key="2">
    <source>
        <dbReference type="ARBA" id="ARBA00023015"/>
    </source>
</evidence>
<dbReference type="InterPro" id="IPR010982">
    <property type="entry name" value="Lambda_DNA-bd_dom_sf"/>
</dbReference>
<dbReference type="Proteomes" id="UP000314011">
    <property type="component" value="Unassembled WGS sequence"/>
</dbReference>
<dbReference type="InterPro" id="IPR046335">
    <property type="entry name" value="LacI/GalR-like_sensor"/>
</dbReference>